<dbReference type="RefSeq" id="WP_123642180.1">
    <property type="nucleotide sequence ID" value="NZ_ML119084.1"/>
</dbReference>
<accession>A0A3N2R5I6</accession>
<dbReference type="Proteomes" id="UP000268016">
    <property type="component" value="Unassembled WGS sequence"/>
</dbReference>
<keyword evidence="2" id="KW-1185">Reference proteome</keyword>
<proteinExistence type="predicted"/>
<reference evidence="1 2" key="1">
    <citation type="submission" date="2018-10" db="EMBL/GenBank/DDBJ databases">
        <title>Histidinibacterium lentulum gen. nov., sp. nov., a marine bacterium from the culture broth of Picochlorum sp. 122.</title>
        <authorList>
            <person name="Wang G."/>
        </authorList>
    </citation>
    <scope>NUCLEOTIDE SEQUENCE [LARGE SCALE GENOMIC DNA]</scope>
    <source>
        <strain evidence="1 2">B17</strain>
    </source>
</reference>
<dbReference type="Pfam" id="PF11316">
    <property type="entry name" value="Rhamno_transf"/>
    <property type="match status" value="1"/>
</dbReference>
<dbReference type="OrthoDB" id="9771846at2"/>
<evidence type="ECO:0000313" key="2">
    <source>
        <dbReference type="Proteomes" id="UP000268016"/>
    </source>
</evidence>
<dbReference type="EMBL" id="RDRB01000004">
    <property type="protein sequence ID" value="ROU02657.1"/>
    <property type="molecule type" value="Genomic_DNA"/>
</dbReference>
<dbReference type="InterPro" id="IPR021466">
    <property type="entry name" value="Put_rhamnosyl_transferase"/>
</dbReference>
<name>A0A3N2R5I6_9RHOB</name>
<gene>
    <name evidence="1" type="ORF">EAT49_10060</name>
</gene>
<organism evidence="1 2">
    <name type="scientific">Histidinibacterium lentulum</name>
    <dbReference type="NCBI Taxonomy" id="2480588"/>
    <lineage>
        <taxon>Bacteria</taxon>
        <taxon>Pseudomonadati</taxon>
        <taxon>Pseudomonadota</taxon>
        <taxon>Alphaproteobacteria</taxon>
        <taxon>Rhodobacterales</taxon>
        <taxon>Paracoccaceae</taxon>
        <taxon>Histidinibacterium</taxon>
    </lineage>
</organism>
<protein>
    <recommendedName>
        <fullName evidence="3">Rhamnosyl transferase</fullName>
    </recommendedName>
</protein>
<comment type="caution">
    <text evidence="1">The sequence shown here is derived from an EMBL/GenBank/DDBJ whole genome shotgun (WGS) entry which is preliminary data.</text>
</comment>
<sequence length="279" mass="31391">MERLQVLGLCRFSYPSAPGAFDDGGETLEALRARLYAPRRLALRFLWFEHVALPCLRRQTDPDFRLILLAGEGLPAEWRARLEALVADVPQIVPLFLPEGGVHREVCRDAMRAHREPGAHAVAEFRLDDDDAVADIFVARARMVFRHVRQLYAMRPRVAVDFSRGILLRATPAGIDLAPVIAQHWTPGLVTYRTPDDEASLLDANHTRLWKTMPELLMPFPPMYVRGAHEDNASDLARRWDRVDRWQAGEEELRGLAAGTFGLDLPGFEAALAAWRSAG</sequence>
<evidence type="ECO:0000313" key="1">
    <source>
        <dbReference type="EMBL" id="ROU02657.1"/>
    </source>
</evidence>
<dbReference type="AlphaFoldDB" id="A0A3N2R5I6"/>
<evidence type="ECO:0008006" key="3">
    <source>
        <dbReference type="Google" id="ProtNLM"/>
    </source>
</evidence>